<organism evidence="1 2">
    <name type="scientific">Janthinobacterium fluminis</name>
    <dbReference type="NCBI Taxonomy" id="2987524"/>
    <lineage>
        <taxon>Bacteria</taxon>
        <taxon>Pseudomonadati</taxon>
        <taxon>Pseudomonadota</taxon>
        <taxon>Betaproteobacteria</taxon>
        <taxon>Burkholderiales</taxon>
        <taxon>Oxalobacteraceae</taxon>
        <taxon>Janthinobacterium</taxon>
    </lineage>
</organism>
<protein>
    <recommendedName>
        <fullName evidence="3">STAS domain-containing protein</fullName>
    </recommendedName>
</protein>
<sequence length="147" mass="15702">MESSLKAAGTVSLREADIPMTSPGNASCAGHSSLAQCVVPVAHTCLLLQASGEVDIGGLTDYLHTVAKTYHAYGAANLTFIVSDLRRLQLGGFFSLENQRKLVGNLPIELRYLFASEEGAFHFGGPLHAVSYWGKYFAKKSALPKAS</sequence>
<comment type="caution">
    <text evidence="1">The sequence shown here is derived from an EMBL/GenBank/DDBJ whole genome shotgun (WGS) entry which is preliminary data.</text>
</comment>
<dbReference type="EMBL" id="JAQQXR010000002">
    <property type="protein sequence ID" value="MDC8757490.1"/>
    <property type="molecule type" value="Genomic_DNA"/>
</dbReference>
<dbReference type="RefSeq" id="WP_273670163.1">
    <property type="nucleotide sequence ID" value="NZ_JAQQXR010000002.1"/>
</dbReference>
<keyword evidence="2" id="KW-1185">Reference proteome</keyword>
<name>A0ABT5JXM0_9BURK</name>
<evidence type="ECO:0000313" key="2">
    <source>
        <dbReference type="Proteomes" id="UP001221208"/>
    </source>
</evidence>
<gene>
    <name evidence="1" type="ORF">OIK44_07820</name>
</gene>
<evidence type="ECO:0008006" key="3">
    <source>
        <dbReference type="Google" id="ProtNLM"/>
    </source>
</evidence>
<accession>A0ABT5JXM0</accession>
<reference evidence="1 2" key="1">
    <citation type="submission" date="2022-10" db="EMBL/GenBank/DDBJ databases">
        <title>Janthinobacterium sp. hw3 Genome sequencing.</title>
        <authorList>
            <person name="Park S."/>
        </authorList>
    </citation>
    <scope>NUCLEOTIDE SEQUENCE [LARGE SCALE GENOMIC DNA]</scope>
    <source>
        <strain evidence="2">hw3</strain>
    </source>
</reference>
<dbReference type="Proteomes" id="UP001221208">
    <property type="component" value="Unassembled WGS sequence"/>
</dbReference>
<evidence type="ECO:0000313" key="1">
    <source>
        <dbReference type="EMBL" id="MDC8757490.1"/>
    </source>
</evidence>
<proteinExistence type="predicted"/>